<feature type="signal peptide" evidence="1">
    <location>
        <begin position="1"/>
        <end position="42"/>
    </location>
</feature>
<name>W4S0M4_9XANT</name>
<evidence type="ECO:0000313" key="2">
    <source>
        <dbReference type="EMBL" id="GAE49444.1"/>
    </source>
</evidence>
<dbReference type="Proteomes" id="UP000019143">
    <property type="component" value="Unassembled WGS sequence"/>
</dbReference>
<evidence type="ECO:0008006" key="4">
    <source>
        <dbReference type="Google" id="ProtNLM"/>
    </source>
</evidence>
<reference evidence="2 3" key="1">
    <citation type="submission" date="2014-01" db="EMBL/GenBank/DDBJ databases">
        <title>Genome sequence and analysis of Xanthomonas arboricola pv. pruni.</title>
        <authorList>
            <person name="Fujikawa T."/>
            <person name="Nakazono-Nagaoka E."/>
        </authorList>
    </citation>
    <scope>NUCLEOTIDE SEQUENCE [LARGE SCALE GENOMIC DNA]</scope>
    <source>
        <strain evidence="3">MAFF 311562</strain>
    </source>
</reference>
<evidence type="ECO:0000313" key="3">
    <source>
        <dbReference type="Proteomes" id="UP000019143"/>
    </source>
</evidence>
<protein>
    <recommendedName>
        <fullName evidence="4">DUF3617 family protein</fullName>
    </recommendedName>
</protein>
<organism evidence="2 3">
    <name type="scientific">Xanthomonas arboricola pv. pruni str. MAFF 311562</name>
    <dbReference type="NCBI Taxonomy" id="1414836"/>
    <lineage>
        <taxon>Bacteria</taxon>
        <taxon>Pseudomonadati</taxon>
        <taxon>Pseudomonadota</taxon>
        <taxon>Gammaproteobacteria</taxon>
        <taxon>Lysobacterales</taxon>
        <taxon>Lysobacteraceae</taxon>
        <taxon>Xanthomonas</taxon>
    </lineage>
</organism>
<dbReference type="AlphaFoldDB" id="W4S0M4"/>
<keyword evidence="1" id="KW-0732">Signal</keyword>
<accession>W4S0M4</accession>
<proteinExistence type="predicted"/>
<gene>
    <name evidence="2" type="ORF">XPU_0976</name>
</gene>
<dbReference type="EMBL" id="BAVB01000210">
    <property type="protein sequence ID" value="GAE49444.1"/>
    <property type="molecule type" value="Genomic_DNA"/>
</dbReference>
<comment type="caution">
    <text evidence="2">The sequence shown here is derived from an EMBL/GenBank/DDBJ whole genome shotgun (WGS) entry which is preliminary data.</text>
</comment>
<feature type="chain" id="PRO_5004847987" description="DUF3617 family protein" evidence="1">
    <location>
        <begin position="43"/>
        <end position="177"/>
    </location>
</feature>
<sequence length="177" mass="18958">MRRNWQRLNNAHALFSGLHVRALFVYAAVPAILLTAVATAHAAPAAELCGVLRAFVGAVQPGQVRSFAFHTSWGTNFKHAQEQALSAKRCEHGGDPAAQAVCAYLMQHGQTELADATVMDSVACLSSGTTFDSSLRLHHAELSFRHEAINAGATVTVTFGEETEQGGRVFRLQAEGD</sequence>
<evidence type="ECO:0000256" key="1">
    <source>
        <dbReference type="SAM" id="SignalP"/>
    </source>
</evidence>